<evidence type="ECO:0000256" key="1">
    <source>
        <dbReference type="SAM" id="MobiDB-lite"/>
    </source>
</evidence>
<reference evidence="2 3" key="1">
    <citation type="submission" date="2019-05" db="EMBL/GenBank/DDBJ databases">
        <title>Another draft genome of Portunus trituberculatus and its Hox gene families provides insights of decapod evolution.</title>
        <authorList>
            <person name="Jeong J.-H."/>
            <person name="Song I."/>
            <person name="Kim S."/>
            <person name="Choi T."/>
            <person name="Kim D."/>
            <person name="Ryu S."/>
            <person name="Kim W."/>
        </authorList>
    </citation>
    <scope>NUCLEOTIDE SEQUENCE [LARGE SCALE GENOMIC DNA]</scope>
    <source>
        <tissue evidence="2">Muscle</tissue>
    </source>
</reference>
<proteinExistence type="predicted"/>
<feature type="compositionally biased region" description="Basic and acidic residues" evidence="1">
    <location>
        <begin position="1"/>
        <end position="25"/>
    </location>
</feature>
<comment type="caution">
    <text evidence="2">The sequence shown here is derived from an EMBL/GenBank/DDBJ whole genome shotgun (WGS) entry which is preliminary data.</text>
</comment>
<keyword evidence="3" id="KW-1185">Reference proteome</keyword>
<gene>
    <name evidence="2" type="ORF">E2C01_023945</name>
</gene>
<feature type="region of interest" description="Disordered" evidence="1">
    <location>
        <begin position="1"/>
        <end position="41"/>
    </location>
</feature>
<organism evidence="2 3">
    <name type="scientific">Portunus trituberculatus</name>
    <name type="common">Swimming crab</name>
    <name type="synonym">Neptunus trituberculatus</name>
    <dbReference type="NCBI Taxonomy" id="210409"/>
    <lineage>
        <taxon>Eukaryota</taxon>
        <taxon>Metazoa</taxon>
        <taxon>Ecdysozoa</taxon>
        <taxon>Arthropoda</taxon>
        <taxon>Crustacea</taxon>
        <taxon>Multicrustacea</taxon>
        <taxon>Malacostraca</taxon>
        <taxon>Eumalacostraca</taxon>
        <taxon>Eucarida</taxon>
        <taxon>Decapoda</taxon>
        <taxon>Pleocyemata</taxon>
        <taxon>Brachyura</taxon>
        <taxon>Eubrachyura</taxon>
        <taxon>Portunoidea</taxon>
        <taxon>Portunidae</taxon>
        <taxon>Portuninae</taxon>
        <taxon>Portunus</taxon>
    </lineage>
</organism>
<sequence>MTLDTRGEEKARTRDLPHPRYRDQHPSLTQPPTPPLPSLTTSPLPFLSLTLHLPSSLSLPSGSLLHPLRLPTAALSPFSLRLTSLLPEYWTKTLNTFCTQRHLTKPRHAPVNNLLSYPDKKRIQTLGNWRGPSHSPSTA</sequence>
<evidence type="ECO:0000313" key="2">
    <source>
        <dbReference type="EMBL" id="MPC30677.1"/>
    </source>
</evidence>
<dbReference type="Proteomes" id="UP000324222">
    <property type="component" value="Unassembled WGS sequence"/>
</dbReference>
<protein>
    <submittedName>
        <fullName evidence="2">Uncharacterized protein</fullName>
    </submittedName>
</protein>
<dbReference type="EMBL" id="VSRR010002297">
    <property type="protein sequence ID" value="MPC30677.1"/>
    <property type="molecule type" value="Genomic_DNA"/>
</dbReference>
<dbReference type="AlphaFoldDB" id="A0A5B7EBB5"/>
<name>A0A5B7EBB5_PORTR</name>
<evidence type="ECO:0000313" key="3">
    <source>
        <dbReference type="Proteomes" id="UP000324222"/>
    </source>
</evidence>
<accession>A0A5B7EBB5</accession>